<keyword evidence="1" id="KW-1133">Transmembrane helix</keyword>
<dbReference type="Proteomes" id="UP000499080">
    <property type="component" value="Unassembled WGS sequence"/>
</dbReference>
<evidence type="ECO:0000313" key="2">
    <source>
        <dbReference type="EMBL" id="GBN85433.1"/>
    </source>
</evidence>
<dbReference type="EMBL" id="BGPR01020765">
    <property type="protein sequence ID" value="GBN85433.1"/>
    <property type="molecule type" value="Genomic_DNA"/>
</dbReference>
<accession>A0A4Y2SC82</accession>
<dbReference type="AlphaFoldDB" id="A0A4Y2SC82"/>
<keyword evidence="1" id="KW-0472">Membrane</keyword>
<proteinExistence type="predicted"/>
<evidence type="ECO:0000313" key="3">
    <source>
        <dbReference type="Proteomes" id="UP000499080"/>
    </source>
</evidence>
<feature type="transmembrane region" description="Helical" evidence="1">
    <location>
        <begin position="66"/>
        <end position="86"/>
    </location>
</feature>
<evidence type="ECO:0000256" key="1">
    <source>
        <dbReference type="SAM" id="Phobius"/>
    </source>
</evidence>
<sequence length="124" mass="14395">MEVEAKFRNHSNSWKEIFGANWLKNTQQMKMFYDGERIYCVYRRDEVLGYGLLDQISVVENKSDFMYIYCIICLAIVFDTISAMVVRGLQVTHNAKTLLGCIQRRNPKLNLLHAANVVSLLSRN</sequence>
<reference evidence="2 3" key="1">
    <citation type="journal article" date="2019" name="Sci. Rep.">
        <title>Orb-weaving spider Araneus ventricosus genome elucidates the spidroin gene catalogue.</title>
        <authorList>
            <person name="Kono N."/>
            <person name="Nakamura H."/>
            <person name="Ohtoshi R."/>
            <person name="Moran D.A.P."/>
            <person name="Shinohara A."/>
            <person name="Yoshida Y."/>
            <person name="Fujiwara M."/>
            <person name="Mori M."/>
            <person name="Tomita M."/>
            <person name="Arakawa K."/>
        </authorList>
    </citation>
    <scope>NUCLEOTIDE SEQUENCE [LARGE SCALE GENOMIC DNA]</scope>
</reference>
<organism evidence="2 3">
    <name type="scientific">Araneus ventricosus</name>
    <name type="common">Orbweaver spider</name>
    <name type="synonym">Epeira ventricosa</name>
    <dbReference type="NCBI Taxonomy" id="182803"/>
    <lineage>
        <taxon>Eukaryota</taxon>
        <taxon>Metazoa</taxon>
        <taxon>Ecdysozoa</taxon>
        <taxon>Arthropoda</taxon>
        <taxon>Chelicerata</taxon>
        <taxon>Arachnida</taxon>
        <taxon>Araneae</taxon>
        <taxon>Araneomorphae</taxon>
        <taxon>Entelegynae</taxon>
        <taxon>Araneoidea</taxon>
        <taxon>Araneidae</taxon>
        <taxon>Araneus</taxon>
    </lineage>
</organism>
<gene>
    <name evidence="2" type="ORF">AVEN_82630_1</name>
</gene>
<keyword evidence="1" id="KW-0812">Transmembrane</keyword>
<comment type="caution">
    <text evidence="2">The sequence shown here is derived from an EMBL/GenBank/DDBJ whole genome shotgun (WGS) entry which is preliminary data.</text>
</comment>
<protein>
    <submittedName>
        <fullName evidence="2">Uncharacterized protein</fullName>
    </submittedName>
</protein>
<keyword evidence="3" id="KW-1185">Reference proteome</keyword>
<name>A0A4Y2SC82_ARAVE</name>